<evidence type="ECO:0000313" key="3">
    <source>
        <dbReference type="RefSeq" id="XP_033779311.1"/>
    </source>
</evidence>
<evidence type="ECO:0000256" key="1">
    <source>
        <dbReference type="SAM" id="SignalP"/>
    </source>
</evidence>
<organism evidence="2 3">
    <name type="scientific">Geotrypetes seraphini</name>
    <name type="common">Gaboon caecilian</name>
    <name type="synonym">Caecilia seraphini</name>
    <dbReference type="NCBI Taxonomy" id="260995"/>
    <lineage>
        <taxon>Eukaryota</taxon>
        <taxon>Metazoa</taxon>
        <taxon>Chordata</taxon>
        <taxon>Craniata</taxon>
        <taxon>Vertebrata</taxon>
        <taxon>Euteleostomi</taxon>
        <taxon>Amphibia</taxon>
        <taxon>Gymnophiona</taxon>
        <taxon>Geotrypetes</taxon>
    </lineage>
</organism>
<dbReference type="GeneID" id="117349824"/>
<keyword evidence="1" id="KW-0732">Signal</keyword>
<keyword evidence="2" id="KW-1185">Reference proteome</keyword>
<name>A0A6P8PVI8_GEOSA</name>
<gene>
    <name evidence="3" type="primary">LOC117349824</name>
</gene>
<protein>
    <submittedName>
        <fullName evidence="3">Uncharacterized protein LOC117349824</fullName>
    </submittedName>
</protein>
<dbReference type="AlphaFoldDB" id="A0A6P8PVI8"/>
<sequence length="225" mass="25281">MGIHWYLVLGCFLALCLDANQDIPCPPGNELDGQHGGIQYAISNQQSFSLEFNPKNQKTFSRVLSADGNVVTYDDKEFEGRFDYDGESVNMWHLKSSHAGTYRMIDSENKCLATWTITWPDLDRITSPPGRNSTAVSPMPVSVKGQDPLDAGGSISVFTGELRMGYKFKYTTSKKKQERNLHNRVMTQRTPAENQSYGWCAKSLAMAQCVFRPREPLVVDMLLLV</sequence>
<proteinExistence type="predicted"/>
<dbReference type="RefSeq" id="XP_033779311.1">
    <property type="nucleotide sequence ID" value="XM_033923420.1"/>
</dbReference>
<feature type="signal peptide" evidence="1">
    <location>
        <begin position="1"/>
        <end position="18"/>
    </location>
</feature>
<dbReference type="Proteomes" id="UP000515159">
    <property type="component" value="Chromosome 16"/>
</dbReference>
<feature type="chain" id="PRO_5028320749" evidence="1">
    <location>
        <begin position="19"/>
        <end position="225"/>
    </location>
</feature>
<reference evidence="3" key="1">
    <citation type="submission" date="2025-08" db="UniProtKB">
        <authorList>
            <consortium name="RefSeq"/>
        </authorList>
    </citation>
    <scope>IDENTIFICATION</scope>
</reference>
<dbReference type="InParanoid" id="A0A6P8PVI8"/>
<evidence type="ECO:0000313" key="2">
    <source>
        <dbReference type="Proteomes" id="UP000515159"/>
    </source>
</evidence>
<accession>A0A6P8PVI8</accession>
<dbReference type="KEGG" id="gsh:117349824"/>